<dbReference type="Proteomes" id="UP000721861">
    <property type="component" value="Unassembled WGS sequence"/>
</dbReference>
<evidence type="ECO:0000313" key="2">
    <source>
        <dbReference type="Proteomes" id="UP000721861"/>
    </source>
</evidence>
<organism evidence="1 2">
    <name type="scientific">Carboxylicivirga mesophila</name>
    <dbReference type="NCBI Taxonomy" id="1166478"/>
    <lineage>
        <taxon>Bacteria</taxon>
        <taxon>Pseudomonadati</taxon>
        <taxon>Bacteroidota</taxon>
        <taxon>Bacteroidia</taxon>
        <taxon>Marinilabiliales</taxon>
        <taxon>Marinilabiliaceae</taxon>
        <taxon>Carboxylicivirga</taxon>
    </lineage>
</organism>
<comment type="caution">
    <text evidence="1">The sequence shown here is derived from an EMBL/GenBank/DDBJ whole genome shotgun (WGS) entry which is preliminary data.</text>
</comment>
<reference evidence="1 2" key="1">
    <citation type="journal article" date="2014" name="Int. J. Syst. Evol. Microbiol.">
        <title>Carboxylicivirga gen. nov. in the family Marinilabiliaceae with two novel species, Carboxylicivirga mesophila sp. nov. and Carboxylicivirga taeanensis sp. nov., and reclassification of Cytophaga fermentans as Saccharicrinis fermentans gen. nov., comb. nov.</title>
        <authorList>
            <person name="Yang S.H."/>
            <person name="Seo H.S."/>
            <person name="Woo J.H."/>
            <person name="Oh H.M."/>
            <person name="Jang H."/>
            <person name="Lee J.H."/>
            <person name="Kim S.J."/>
            <person name="Kwon K.K."/>
        </authorList>
    </citation>
    <scope>NUCLEOTIDE SEQUENCE [LARGE SCALE GENOMIC DNA]</scope>
    <source>
        <strain evidence="1 2">JCM 18290</strain>
    </source>
</reference>
<accession>A0ABS5KF08</accession>
<proteinExistence type="predicted"/>
<evidence type="ECO:0000313" key="1">
    <source>
        <dbReference type="EMBL" id="MBS2213106.1"/>
    </source>
</evidence>
<dbReference type="InterPro" id="IPR013783">
    <property type="entry name" value="Ig-like_fold"/>
</dbReference>
<sequence>MRTQIMIFSIVTVLLGCSKSKDPNLPPTQPILLSPADGETCESLQPSFTWEASDPEQDDLTYTFWFGTTQDNLSIAGDNLQNPGYTLSQELNIAAKYYWQIEAYDGTSSTKSEINSFSTIGEGESGVLPSRPALIAPKADMPAGDVTFSWNASSAGTGTITYDLYIQQDAANGFSLLKEGIEGTSYTSHLNAGNLSWYVEAKDSRGQTTQSAVITITLN</sequence>
<gene>
    <name evidence="1" type="ORF">KEM09_16935</name>
</gene>
<dbReference type="PROSITE" id="PS51257">
    <property type="entry name" value="PROKAR_LIPOPROTEIN"/>
    <property type="match status" value="1"/>
</dbReference>
<protein>
    <recommendedName>
        <fullName evidence="3">Fibronectin type-III domain-containing protein</fullName>
    </recommendedName>
</protein>
<dbReference type="Gene3D" id="2.60.40.10">
    <property type="entry name" value="Immunoglobulins"/>
    <property type="match status" value="2"/>
</dbReference>
<dbReference type="EMBL" id="JAGUCN010000022">
    <property type="protein sequence ID" value="MBS2213106.1"/>
    <property type="molecule type" value="Genomic_DNA"/>
</dbReference>
<name>A0ABS5KF08_9BACT</name>
<evidence type="ECO:0008006" key="3">
    <source>
        <dbReference type="Google" id="ProtNLM"/>
    </source>
</evidence>
<dbReference type="RefSeq" id="WP_212230084.1">
    <property type="nucleotide sequence ID" value="NZ_JAGUCN010000022.1"/>
</dbReference>
<keyword evidence="2" id="KW-1185">Reference proteome</keyword>